<feature type="region of interest" description="Disordered" evidence="1">
    <location>
        <begin position="68"/>
        <end position="129"/>
    </location>
</feature>
<dbReference type="PROSITE" id="PS00036">
    <property type="entry name" value="BZIP_BASIC"/>
    <property type="match status" value="1"/>
</dbReference>
<dbReference type="GO" id="GO:0003700">
    <property type="term" value="F:DNA-binding transcription factor activity"/>
    <property type="evidence" value="ECO:0007669"/>
    <property type="project" value="InterPro"/>
</dbReference>
<dbReference type="VEuPathDB" id="FungiDB:EMCG_01677"/>
<dbReference type="OrthoDB" id="2247093at2759"/>
<feature type="compositionally biased region" description="Basic and acidic residues" evidence="1">
    <location>
        <begin position="19"/>
        <end position="41"/>
    </location>
</feature>
<evidence type="ECO:0000256" key="1">
    <source>
        <dbReference type="SAM" id="MobiDB-lite"/>
    </source>
</evidence>
<proteinExistence type="predicted"/>
<reference evidence="4" key="1">
    <citation type="journal article" date="2015" name="PLoS Genet.">
        <title>The dynamic genome and transcriptome of the human fungal pathogen Blastomyces and close relative Emmonsia.</title>
        <authorList>
            <person name="Munoz J.F."/>
            <person name="Gauthier G.M."/>
            <person name="Desjardins C.A."/>
            <person name="Gallo J.E."/>
            <person name="Holder J."/>
            <person name="Sullivan T.D."/>
            <person name="Marty A.J."/>
            <person name="Carmen J.C."/>
            <person name="Chen Z."/>
            <person name="Ding L."/>
            <person name="Gujja S."/>
            <person name="Magrini V."/>
            <person name="Misas E."/>
            <person name="Mitreva M."/>
            <person name="Priest M."/>
            <person name="Saif S."/>
            <person name="Whiston E.A."/>
            <person name="Young S."/>
            <person name="Zeng Q."/>
            <person name="Goldman W.E."/>
            <person name="Mardis E.R."/>
            <person name="Taylor J.W."/>
            <person name="McEwen J.G."/>
            <person name="Clay O.K."/>
            <person name="Klein B.S."/>
            <person name="Cuomo C.A."/>
        </authorList>
    </citation>
    <scope>NUCLEOTIDE SEQUENCE [LARGE SCALE GENOMIC DNA]</scope>
    <source>
        <strain evidence="4">UAMH 3008</strain>
    </source>
</reference>
<dbReference type="EMBL" id="LCZI01000884">
    <property type="protein sequence ID" value="KKZ64016.1"/>
    <property type="molecule type" value="Genomic_DNA"/>
</dbReference>
<dbReference type="AlphaFoldDB" id="A0A0G2J9I0"/>
<dbReference type="InterPro" id="IPR004827">
    <property type="entry name" value="bZIP"/>
</dbReference>
<evidence type="ECO:0000313" key="4">
    <source>
        <dbReference type="Proteomes" id="UP000034164"/>
    </source>
</evidence>
<dbReference type="CDD" id="cd14686">
    <property type="entry name" value="bZIP"/>
    <property type="match status" value="1"/>
</dbReference>
<dbReference type="InterPro" id="IPR046347">
    <property type="entry name" value="bZIP_sf"/>
</dbReference>
<feature type="compositionally biased region" description="Low complexity" evidence="1">
    <location>
        <begin position="120"/>
        <end position="129"/>
    </location>
</feature>
<name>A0A0G2J9I0_9EURO</name>
<sequence>MTIDLESGSRKADHKRKKNNDASKKFRERKKAGEIEQQQRLERQAEEIKRLTEERDFYRGERDFFRDMCARDPGFNMPARPLSPRLRPRPPEAPPQIQQVQDPRSGENRENYGRNVRPRLGSAPGSLASHASLHSVSPFPTPVCTQPQNPPNRIPAWTAPRGGPPYIPSAPNQPAHLLVTQTPPPQLPQANQPLPPVKSYPREGPLPPLSHLEPTQLGYILAVI</sequence>
<comment type="caution">
    <text evidence="3">The sequence shown here is derived from an EMBL/GenBank/DDBJ whole genome shotgun (WGS) entry which is preliminary data.</text>
</comment>
<feature type="domain" description="BZIP" evidence="2">
    <location>
        <begin position="15"/>
        <end position="29"/>
    </location>
</feature>
<dbReference type="Proteomes" id="UP000034164">
    <property type="component" value="Unassembled WGS sequence"/>
</dbReference>
<evidence type="ECO:0000259" key="2">
    <source>
        <dbReference type="PROSITE" id="PS00036"/>
    </source>
</evidence>
<dbReference type="Gene3D" id="1.20.5.170">
    <property type="match status" value="1"/>
</dbReference>
<protein>
    <recommendedName>
        <fullName evidence="2">BZIP domain-containing protein</fullName>
    </recommendedName>
</protein>
<accession>A0A0G2J9I0</accession>
<feature type="region of interest" description="Disordered" evidence="1">
    <location>
        <begin position="178"/>
        <end position="211"/>
    </location>
</feature>
<dbReference type="SUPFAM" id="SSF57959">
    <property type="entry name" value="Leucine zipper domain"/>
    <property type="match status" value="1"/>
</dbReference>
<feature type="compositionally biased region" description="Pro residues" evidence="1">
    <location>
        <begin position="182"/>
        <end position="208"/>
    </location>
</feature>
<organism evidence="3 4">
    <name type="scientific">[Emmonsia] crescens</name>
    <dbReference type="NCBI Taxonomy" id="73230"/>
    <lineage>
        <taxon>Eukaryota</taxon>
        <taxon>Fungi</taxon>
        <taxon>Dikarya</taxon>
        <taxon>Ascomycota</taxon>
        <taxon>Pezizomycotina</taxon>
        <taxon>Eurotiomycetes</taxon>
        <taxon>Eurotiomycetidae</taxon>
        <taxon>Onygenales</taxon>
        <taxon>Ajellomycetaceae</taxon>
        <taxon>Emergomyces</taxon>
    </lineage>
</organism>
<gene>
    <name evidence="3" type="ORF">EMCG_01677</name>
</gene>
<feature type="region of interest" description="Disordered" evidence="1">
    <location>
        <begin position="1"/>
        <end position="41"/>
    </location>
</feature>
<evidence type="ECO:0000313" key="3">
    <source>
        <dbReference type="EMBL" id="KKZ64016.1"/>
    </source>
</evidence>
<dbReference type="Pfam" id="PF07716">
    <property type="entry name" value="bZIP_2"/>
    <property type="match status" value="1"/>
</dbReference>